<keyword evidence="2" id="KW-1185">Reference proteome</keyword>
<dbReference type="EMBL" id="CAJVPT010072709">
    <property type="protein sequence ID" value="CAG8782117.1"/>
    <property type="molecule type" value="Genomic_DNA"/>
</dbReference>
<protein>
    <submittedName>
        <fullName evidence="1">10323_t:CDS:1</fullName>
    </submittedName>
</protein>
<dbReference type="Proteomes" id="UP000789525">
    <property type="component" value="Unassembled WGS sequence"/>
</dbReference>
<reference evidence="1" key="1">
    <citation type="submission" date="2021-06" db="EMBL/GenBank/DDBJ databases">
        <authorList>
            <person name="Kallberg Y."/>
            <person name="Tangrot J."/>
            <person name="Rosling A."/>
        </authorList>
    </citation>
    <scope>NUCLEOTIDE SEQUENCE</scope>
    <source>
        <strain evidence="1">CL356</strain>
    </source>
</reference>
<feature type="non-terminal residue" evidence="1">
    <location>
        <position position="1"/>
    </location>
</feature>
<name>A0ACA9R9U7_9GLOM</name>
<evidence type="ECO:0000313" key="2">
    <source>
        <dbReference type="Proteomes" id="UP000789525"/>
    </source>
</evidence>
<gene>
    <name evidence="1" type="ORF">ACOLOM_LOCUS14363</name>
</gene>
<accession>A0ACA9R9U7</accession>
<feature type="non-terminal residue" evidence="1">
    <location>
        <position position="52"/>
    </location>
</feature>
<evidence type="ECO:0000313" key="1">
    <source>
        <dbReference type="EMBL" id="CAG8782117.1"/>
    </source>
</evidence>
<organism evidence="1 2">
    <name type="scientific">Acaulospora colombiana</name>
    <dbReference type="NCBI Taxonomy" id="27376"/>
    <lineage>
        <taxon>Eukaryota</taxon>
        <taxon>Fungi</taxon>
        <taxon>Fungi incertae sedis</taxon>
        <taxon>Mucoromycota</taxon>
        <taxon>Glomeromycotina</taxon>
        <taxon>Glomeromycetes</taxon>
        <taxon>Diversisporales</taxon>
        <taxon>Acaulosporaceae</taxon>
        <taxon>Acaulospora</taxon>
    </lineage>
</organism>
<comment type="caution">
    <text evidence="1">The sequence shown here is derived from an EMBL/GenBank/DDBJ whole genome shotgun (WGS) entry which is preliminary data.</text>
</comment>
<sequence length="52" mass="6086">AQKDYTTRLDTPEGVDLGYAEIREKGQSRPFKPVHSVERGDHMQNWREVNKD</sequence>
<proteinExistence type="predicted"/>